<dbReference type="RefSeq" id="XP_011313602.1">
    <property type="nucleotide sequence ID" value="XM_011315300.1"/>
</dbReference>
<evidence type="ECO:0000313" key="3">
    <source>
        <dbReference type="RefSeq" id="XP_011313602.1"/>
    </source>
</evidence>
<dbReference type="KEGG" id="fas:105273065"/>
<dbReference type="GeneID" id="105273065"/>
<name>A0A9R1UAK4_9HYME</name>
<organism evidence="2 3">
    <name type="scientific">Fopius arisanus</name>
    <dbReference type="NCBI Taxonomy" id="64838"/>
    <lineage>
        <taxon>Eukaryota</taxon>
        <taxon>Metazoa</taxon>
        <taxon>Ecdysozoa</taxon>
        <taxon>Arthropoda</taxon>
        <taxon>Hexapoda</taxon>
        <taxon>Insecta</taxon>
        <taxon>Pterygota</taxon>
        <taxon>Neoptera</taxon>
        <taxon>Endopterygota</taxon>
        <taxon>Hymenoptera</taxon>
        <taxon>Apocrita</taxon>
        <taxon>Ichneumonoidea</taxon>
        <taxon>Braconidae</taxon>
        <taxon>Opiinae</taxon>
        <taxon>Fopius</taxon>
    </lineage>
</organism>
<dbReference type="AlphaFoldDB" id="A0A9R1UAK4"/>
<proteinExistence type="predicted"/>
<feature type="region of interest" description="Disordered" evidence="1">
    <location>
        <begin position="31"/>
        <end position="107"/>
    </location>
</feature>
<feature type="non-terminal residue" evidence="3">
    <location>
        <position position="142"/>
    </location>
</feature>
<reference evidence="3" key="1">
    <citation type="submission" date="2025-08" db="UniProtKB">
        <authorList>
            <consortium name="RefSeq"/>
        </authorList>
    </citation>
    <scope>IDENTIFICATION</scope>
    <source>
        <strain evidence="3">USDA-PBARC FA_bdor</strain>
        <tissue evidence="3">Whole organism</tissue>
    </source>
</reference>
<feature type="compositionally biased region" description="Low complexity" evidence="1">
    <location>
        <begin position="65"/>
        <end position="83"/>
    </location>
</feature>
<sequence>MADKNPDLNDPIIAELWRAFVRRATNPGLPMVLVPSSTPPRPFPQQVVQDSGPLGQDHAPLAQHPVPVAQDAAPVAQDPAPAAQDPPPAAQDCAAVPHTAATVPAPPAGHAELLGALLRIEELLHNQNAEQKKSKKTKRRGF</sequence>
<dbReference type="Proteomes" id="UP000694866">
    <property type="component" value="Unplaced"/>
</dbReference>
<feature type="compositionally biased region" description="Low complexity" evidence="1">
    <location>
        <begin position="90"/>
        <end position="107"/>
    </location>
</feature>
<evidence type="ECO:0000256" key="1">
    <source>
        <dbReference type="SAM" id="MobiDB-lite"/>
    </source>
</evidence>
<gene>
    <name evidence="3" type="primary">LOC105273065</name>
</gene>
<evidence type="ECO:0000313" key="2">
    <source>
        <dbReference type="Proteomes" id="UP000694866"/>
    </source>
</evidence>
<protein>
    <submittedName>
        <fullName evidence="3">Predicted GPI-anchored protein 58</fullName>
    </submittedName>
</protein>
<accession>A0A9R1UAK4</accession>
<keyword evidence="2" id="KW-1185">Reference proteome</keyword>